<dbReference type="Gene3D" id="1.10.10.10">
    <property type="entry name" value="Winged helix-like DNA-binding domain superfamily/Winged helix DNA-binding domain"/>
    <property type="match status" value="1"/>
</dbReference>
<dbReference type="PROSITE" id="PS00622">
    <property type="entry name" value="HTH_LUXR_1"/>
    <property type="match status" value="1"/>
</dbReference>
<proteinExistence type="inferred from homology"/>
<dbReference type="STRING" id="168384.SAMN05660368_02131"/>
<dbReference type="AlphaFoldDB" id="C6LFF8"/>
<dbReference type="GO" id="GO:0016987">
    <property type="term" value="F:sigma factor activity"/>
    <property type="evidence" value="ECO:0007669"/>
    <property type="project" value="UniProtKB-KW"/>
</dbReference>
<feature type="domain" description="HTH luxR-type" evidence="5">
    <location>
        <begin position="147"/>
        <end position="174"/>
    </location>
</feature>
<keyword evidence="3" id="KW-0731">Sigma factor</keyword>
<sequence length="189" mass="22039">MKRAGKGGLYRDGGVNLERLVIKAQRENDAESFIQLMELNRQSMLKVARAYLSSEQDIADAMQDTILTCYEKLHTLQQPQYFKTWLIRIVINKCKDILRQNRMETLPEELQEQAVEDMSYADIEFRELLRGIDEKYRIILVLYYVEGFHTKEIAGLLGMNEHTVKSRLVRARKKFAMQLETKEAGAIYG</sequence>
<organism evidence="6 7">
    <name type="scientific">Marvinbryantia formatexigens DSM 14469</name>
    <dbReference type="NCBI Taxonomy" id="478749"/>
    <lineage>
        <taxon>Bacteria</taxon>
        <taxon>Bacillati</taxon>
        <taxon>Bacillota</taxon>
        <taxon>Clostridia</taxon>
        <taxon>Lachnospirales</taxon>
        <taxon>Lachnospiraceae</taxon>
        <taxon>Marvinbryantia</taxon>
    </lineage>
</organism>
<keyword evidence="2" id="KW-0805">Transcription regulation</keyword>
<dbReference type="NCBIfam" id="TIGR02937">
    <property type="entry name" value="sigma70-ECF"/>
    <property type="match status" value="1"/>
</dbReference>
<dbReference type="Pfam" id="PF08281">
    <property type="entry name" value="Sigma70_r4_2"/>
    <property type="match status" value="1"/>
</dbReference>
<dbReference type="GO" id="GO:0003677">
    <property type="term" value="F:DNA binding"/>
    <property type="evidence" value="ECO:0007669"/>
    <property type="project" value="InterPro"/>
</dbReference>
<comment type="similarity">
    <text evidence="1">Belongs to the sigma-70 factor family. ECF subfamily.</text>
</comment>
<evidence type="ECO:0000259" key="5">
    <source>
        <dbReference type="PROSITE" id="PS00622"/>
    </source>
</evidence>
<evidence type="ECO:0000256" key="4">
    <source>
        <dbReference type="ARBA" id="ARBA00023163"/>
    </source>
</evidence>
<dbReference type="InterPro" id="IPR007627">
    <property type="entry name" value="RNA_pol_sigma70_r2"/>
</dbReference>
<evidence type="ECO:0000256" key="2">
    <source>
        <dbReference type="ARBA" id="ARBA00023015"/>
    </source>
</evidence>
<evidence type="ECO:0000256" key="1">
    <source>
        <dbReference type="ARBA" id="ARBA00010641"/>
    </source>
</evidence>
<name>C6LFF8_9FIRM</name>
<dbReference type="InterPro" id="IPR013325">
    <property type="entry name" value="RNA_pol_sigma_r2"/>
</dbReference>
<dbReference type="SUPFAM" id="SSF88659">
    <property type="entry name" value="Sigma3 and sigma4 domains of RNA polymerase sigma factors"/>
    <property type="match status" value="1"/>
</dbReference>
<dbReference type="GO" id="GO:0006352">
    <property type="term" value="P:DNA-templated transcription initiation"/>
    <property type="evidence" value="ECO:0007669"/>
    <property type="project" value="InterPro"/>
</dbReference>
<dbReference type="InterPro" id="IPR036388">
    <property type="entry name" value="WH-like_DNA-bd_sf"/>
</dbReference>
<protein>
    <recommendedName>
        <fullName evidence="5">HTH luxR-type domain-containing protein</fullName>
    </recommendedName>
</protein>
<keyword evidence="4" id="KW-0804">Transcription</keyword>
<accession>C6LFF8</accession>
<dbReference type="PANTHER" id="PTHR43133:SF51">
    <property type="entry name" value="RNA POLYMERASE SIGMA FACTOR"/>
    <property type="match status" value="1"/>
</dbReference>
<dbReference type="Proteomes" id="UP000005561">
    <property type="component" value="Unassembled WGS sequence"/>
</dbReference>
<evidence type="ECO:0000313" key="6">
    <source>
        <dbReference type="EMBL" id="EET60543.1"/>
    </source>
</evidence>
<dbReference type="InterPro" id="IPR013249">
    <property type="entry name" value="RNA_pol_sigma70_r4_t2"/>
</dbReference>
<dbReference type="EMBL" id="ACCL02000010">
    <property type="protein sequence ID" value="EET60543.1"/>
    <property type="molecule type" value="Genomic_DNA"/>
</dbReference>
<dbReference type="eggNOG" id="COG1595">
    <property type="taxonomic scope" value="Bacteria"/>
</dbReference>
<dbReference type="InterPro" id="IPR039425">
    <property type="entry name" value="RNA_pol_sigma-70-like"/>
</dbReference>
<dbReference type="InterPro" id="IPR013324">
    <property type="entry name" value="RNA_pol_sigma_r3/r4-like"/>
</dbReference>
<dbReference type="InterPro" id="IPR000792">
    <property type="entry name" value="Tscrpt_reg_LuxR_C"/>
</dbReference>
<keyword evidence="7" id="KW-1185">Reference proteome</keyword>
<dbReference type="CDD" id="cd06171">
    <property type="entry name" value="Sigma70_r4"/>
    <property type="match status" value="1"/>
</dbReference>
<dbReference type="Pfam" id="PF04542">
    <property type="entry name" value="Sigma70_r2"/>
    <property type="match status" value="1"/>
</dbReference>
<dbReference type="PANTHER" id="PTHR43133">
    <property type="entry name" value="RNA POLYMERASE ECF-TYPE SIGMA FACTO"/>
    <property type="match status" value="1"/>
</dbReference>
<gene>
    <name evidence="6" type="ORF">BRYFOR_07360</name>
</gene>
<comment type="caution">
    <text evidence="6">The sequence shown here is derived from an EMBL/GenBank/DDBJ whole genome shotgun (WGS) entry which is preliminary data.</text>
</comment>
<dbReference type="InterPro" id="IPR014284">
    <property type="entry name" value="RNA_pol_sigma-70_dom"/>
</dbReference>
<evidence type="ECO:0000256" key="3">
    <source>
        <dbReference type="ARBA" id="ARBA00023082"/>
    </source>
</evidence>
<dbReference type="SUPFAM" id="SSF88946">
    <property type="entry name" value="Sigma2 domain of RNA polymerase sigma factors"/>
    <property type="match status" value="1"/>
</dbReference>
<evidence type="ECO:0000313" key="7">
    <source>
        <dbReference type="Proteomes" id="UP000005561"/>
    </source>
</evidence>
<reference evidence="6" key="1">
    <citation type="submission" date="2009-07" db="EMBL/GenBank/DDBJ databases">
        <authorList>
            <person name="Weinstock G."/>
            <person name="Sodergren E."/>
            <person name="Clifton S."/>
            <person name="Fulton L."/>
            <person name="Fulton B."/>
            <person name="Courtney L."/>
            <person name="Fronick C."/>
            <person name="Harrison M."/>
            <person name="Strong C."/>
            <person name="Farmer C."/>
            <person name="Delahaunty K."/>
            <person name="Markovic C."/>
            <person name="Hall O."/>
            <person name="Minx P."/>
            <person name="Tomlinson C."/>
            <person name="Mitreva M."/>
            <person name="Nelson J."/>
            <person name="Hou S."/>
            <person name="Wollam A."/>
            <person name="Pepin K.H."/>
            <person name="Johnson M."/>
            <person name="Bhonagiri V."/>
            <person name="Nash W.E."/>
            <person name="Warren W."/>
            <person name="Chinwalla A."/>
            <person name="Mardis E.R."/>
            <person name="Wilson R.K."/>
        </authorList>
    </citation>
    <scope>NUCLEOTIDE SEQUENCE [LARGE SCALE GENOMIC DNA]</scope>
    <source>
        <strain evidence="6">DSM 14469</strain>
    </source>
</reference>
<dbReference type="Gene3D" id="1.10.1740.10">
    <property type="match status" value="1"/>
</dbReference>